<gene>
    <name evidence="2" type="ORF">PMAYCL1PPCAC_04405</name>
</gene>
<evidence type="ECO:0000313" key="3">
    <source>
        <dbReference type="Proteomes" id="UP001328107"/>
    </source>
</evidence>
<organism evidence="2 3">
    <name type="scientific">Pristionchus mayeri</name>
    <dbReference type="NCBI Taxonomy" id="1317129"/>
    <lineage>
        <taxon>Eukaryota</taxon>
        <taxon>Metazoa</taxon>
        <taxon>Ecdysozoa</taxon>
        <taxon>Nematoda</taxon>
        <taxon>Chromadorea</taxon>
        <taxon>Rhabditida</taxon>
        <taxon>Rhabditina</taxon>
        <taxon>Diplogasteromorpha</taxon>
        <taxon>Diplogasteroidea</taxon>
        <taxon>Neodiplogasteridae</taxon>
        <taxon>Pristionchus</taxon>
    </lineage>
</organism>
<feature type="non-terminal residue" evidence="2">
    <location>
        <position position="95"/>
    </location>
</feature>
<protein>
    <submittedName>
        <fullName evidence="2">Uncharacterized protein</fullName>
    </submittedName>
</protein>
<comment type="caution">
    <text evidence="2">The sequence shown here is derived from an EMBL/GenBank/DDBJ whole genome shotgun (WGS) entry which is preliminary data.</text>
</comment>
<sequence>QAGRKKTYCPWVLIIPRLDDSCYSHRDSRLIRHKIRIEGGVMHCWPADKTAFVASDDVDVDVDESIDISDDDVFGKSPEENAAANIAKDRPCDDE</sequence>
<dbReference type="EMBL" id="BTRK01000001">
    <property type="protein sequence ID" value="GMR34210.1"/>
    <property type="molecule type" value="Genomic_DNA"/>
</dbReference>
<feature type="region of interest" description="Disordered" evidence="1">
    <location>
        <begin position="69"/>
        <end position="95"/>
    </location>
</feature>
<evidence type="ECO:0000313" key="2">
    <source>
        <dbReference type="EMBL" id="GMR34210.1"/>
    </source>
</evidence>
<name>A0AAN4ZAH8_9BILA</name>
<keyword evidence="3" id="KW-1185">Reference proteome</keyword>
<accession>A0AAN4ZAH8</accession>
<dbReference type="Proteomes" id="UP001328107">
    <property type="component" value="Unassembled WGS sequence"/>
</dbReference>
<reference evidence="3" key="1">
    <citation type="submission" date="2022-10" db="EMBL/GenBank/DDBJ databases">
        <title>Genome assembly of Pristionchus species.</title>
        <authorList>
            <person name="Yoshida K."/>
            <person name="Sommer R.J."/>
        </authorList>
    </citation>
    <scope>NUCLEOTIDE SEQUENCE [LARGE SCALE GENOMIC DNA]</scope>
    <source>
        <strain evidence="3">RS5460</strain>
    </source>
</reference>
<feature type="non-terminal residue" evidence="2">
    <location>
        <position position="1"/>
    </location>
</feature>
<proteinExistence type="predicted"/>
<dbReference type="AlphaFoldDB" id="A0AAN4ZAH8"/>
<evidence type="ECO:0000256" key="1">
    <source>
        <dbReference type="SAM" id="MobiDB-lite"/>
    </source>
</evidence>